<keyword evidence="2" id="KW-0472">Membrane</keyword>
<dbReference type="PANTHER" id="PTHR31600:SF2">
    <property type="entry name" value="GAMETE ENRICHED GENE 10 PROTEIN-RELATED"/>
    <property type="match status" value="1"/>
</dbReference>
<feature type="transmembrane region" description="Helical" evidence="2">
    <location>
        <begin position="1654"/>
        <end position="1675"/>
    </location>
</feature>
<evidence type="ECO:0000256" key="1">
    <source>
        <dbReference type="SAM" id="MobiDB-lite"/>
    </source>
</evidence>
<dbReference type="KEGG" id="tet:TTHERM_00636880"/>
<reference evidence="4" key="1">
    <citation type="journal article" date="2006" name="PLoS Biol.">
        <title>Macronuclear genome sequence of the ciliate Tetrahymena thermophila, a model eukaryote.</title>
        <authorList>
            <person name="Eisen J.A."/>
            <person name="Coyne R.S."/>
            <person name="Wu M."/>
            <person name="Wu D."/>
            <person name="Thiagarajan M."/>
            <person name="Wortman J.R."/>
            <person name="Badger J.H."/>
            <person name="Ren Q."/>
            <person name="Amedeo P."/>
            <person name="Jones K.M."/>
            <person name="Tallon L.J."/>
            <person name="Delcher A.L."/>
            <person name="Salzberg S.L."/>
            <person name="Silva J.C."/>
            <person name="Haas B.J."/>
            <person name="Majoros W.H."/>
            <person name="Farzad M."/>
            <person name="Carlton J.M."/>
            <person name="Smith R.K. Jr."/>
            <person name="Garg J."/>
            <person name="Pearlman R.E."/>
            <person name="Karrer K.M."/>
            <person name="Sun L."/>
            <person name="Manning G."/>
            <person name="Elde N.C."/>
            <person name="Turkewitz A.P."/>
            <person name="Asai D.J."/>
            <person name="Wilkes D.E."/>
            <person name="Wang Y."/>
            <person name="Cai H."/>
            <person name="Collins K."/>
            <person name="Stewart B.A."/>
            <person name="Lee S.R."/>
            <person name="Wilamowska K."/>
            <person name="Weinberg Z."/>
            <person name="Ruzzo W.L."/>
            <person name="Wloga D."/>
            <person name="Gaertig J."/>
            <person name="Frankel J."/>
            <person name="Tsao C.-C."/>
            <person name="Gorovsky M.A."/>
            <person name="Keeling P.J."/>
            <person name="Waller R.F."/>
            <person name="Patron N.J."/>
            <person name="Cherry J.M."/>
            <person name="Stover N.A."/>
            <person name="Krieger C.J."/>
            <person name="del Toro C."/>
            <person name="Ryder H.F."/>
            <person name="Williamson S.C."/>
            <person name="Barbeau R.A."/>
            <person name="Hamilton E.P."/>
            <person name="Orias E."/>
        </authorList>
    </citation>
    <scope>NUCLEOTIDE SEQUENCE [LARGE SCALE GENOMIC DNA]</scope>
    <source>
        <strain evidence="4">SB210</strain>
    </source>
</reference>
<feature type="region of interest" description="Disordered" evidence="1">
    <location>
        <begin position="1307"/>
        <end position="1335"/>
    </location>
</feature>
<feature type="region of interest" description="Disordered" evidence="1">
    <location>
        <begin position="962"/>
        <end position="985"/>
    </location>
</feature>
<feature type="transmembrane region" description="Helical" evidence="2">
    <location>
        <begin position="2002"/>
        <end position="2030"/>
    </location>
</feature>
<feature type="compositionally biased region" description="Basic and acidic residues" evidence="1">
    <location>
        <begin position="62"/>
        <end position="80"/>
    </location>
</feature>
<feature type="transmembrane region" description="Helical" evidence="2">
    <location>
        <begin position="1782"/>
        <end position="1806"/>
    </location>
</feature>
<dbReference type="GeneID" id="7838956"/>
<accession>Q22HL5</accession>
<feature type="transmembrane region" description="Helical" evidence="2">
    <location>
        <begin position="1469"/>
        <end position="1487"/>
    </location>
</feature>
<feature type="transmembrane region" description="Helical" evidence="2">
    <location>
        <begin position="135"/>
        <end position="156"/>
    </location>
</feature>
<proteinExistence type="predicted"/>
<feature type="region of interest" description="Disordered" evidence="1">
    <location>
        <begin position="51"/>
        <end position="80"/>
    </location>
</feature>
<dbReference type="eggNOG" id="ENOG502S84Y">
    <property type="taxonomic scope" value="Eukaryota"/>
</dbReference>
<feature type="transmembrane region" description="Helical" evidence="2">
    <location>
        <begin position="329"/>
        <end position="346"/>
    </location>
</feature>
<feature type="transmembrane region" description="Helical" evidence="2">
    <location>
        <begin position="240"/>
        <end position="263"/>
    </location>
</feature>
<feature type="region of interest" description="Disordered" evidence="1">
    <location>
        <begin position="1"/>
        <end position="39"/>
    </location>
</feature>
<dbReference type="InParanoid" id="Q22HL5"/>
<feature type="transmembrane region" description="Helical" evidence="2">
    <location>
        <begin position="411"/>
        <end position="429"/>
    </location>
</feature>
<feature type="transmembrane region" description="Helical" evidence="2">
    <location>
        <begin position="1499"/>
        <end position="1519"/>
    </location>
</feature>
<gene>
    <name evidence="3" type="ORF">TTHERM_00636880</name>
</gene>
<keyword evidence="4" id="KW-1185">Reference proteome</keyword>
<feature type="transmembrane region" description="Helical" evidence="2">
    <location>
        <begin position="189"/>
        <end position="210"/>
    </location>
</feature>
<feature type="compositionally biased region" description="Polar residues" evidence="1">
    <location>
        <begin position="962"/>
        <end position="971"/>
    </location>
</feature>
<feature type="transmembrane region" description="Helical" evidence="2">
    <location>
        <begin position="283"/>
        <end position="308"/>
    </location>
</feature>
<dbReference type="InterPro" id="IPR052994">
    <property type="entry name" value="Tiny_macrocysts_regulators"/>
</dbReference>
<protein>
    <submittedName>
        <fullName evidence="3">Transmembrane protein, putative</fullName>
    </submittedName>
</protein>
<name>Q22HL5_TETTS</name>
<evidence type="ECO:0000313" key="3">
    <source>
        <dbReference type="EMBL" id="EAR84686.2"/>
    </source>
</evidence>
<keyword evidence="2 3" id="KW-0812">Transmembrane</keyword>
<feature type="transmembrane region" description="Helical" evidence="2">
    <location>
        <begin position="382"/>
        <end position="399"/>
    </location>
</feature>
<feature type="compositionally biased region" description="Basic and acidic residues" evidence="1">
    <location>
        <begin position="11"/>
        <end position="39"/>
    </location>
</feature>
<evidence type="ECO:0000256" key="2">
    <source>
        <dbReference type="SAM" id="Phobius"/>
    </source>
</evidence>
<dbReference type="PANTHER" id="PTHR31600">
    <property type="entry name" value="TINY MACROCYSTS PROTEIN B-RELATED"/>
    <property type="match status" value="1"/>
</dbReference>
<evidence type="ECO:0000313" key="4">
    <source>
        <dbReference type="Proteomes" id="UP000009168"/>
    </source>
</evidence>
<organism evidence="3 4">
    <name type="scientific">Tetrahymena thermophila (strain SB210)</name>
    <dbReference type="NCBI Taxonomy" id="312017"/>
    <lineage>
        <taxon>Eukaryota</taxon>
        <taxon>Sar</taxon>
        <taxon>Alveolata</taxon>
        <taxon>Ciliophora</taxon>
        <taxon>Intramacronucleata</taxon>
        <taxon>Oligohymenophorea</taxon>
        <taxon>Hymenostomatida</taxon>
        <taxon>Tetrahymenina</taxon>
        <taxon>Tetrahymenidae</taxon>
        <taxon>Tetrahymena</taxon>
    </lineage>
</organism>
<sequence length="2073" mass="240999">MRALTKQKSTKSFDKSKTKNLKNKKDEKKQLERQQLKQEIKEREQHLKHALANFMNQEQEEERLKLEKQQEREKEHKEEEKQTRYILKNVKLVQTKNYTTALSLSAVEKFDLTQKLANLWNFISYCEREITRPKILNIIFICVYFFQLFSISVSSISPTVSEISLNTIYYIARSSRVIPLLATLNYADIVGLIVILVICIIDSIFFYCAWDLSNSSTKEEENNFKLKKGKAQFVLYYLQLYRWFLIVPKIDIALGGFFCGVLNDSSKSANVERCSDMLSFSKYQIVIAFFSFLQIISIVISTYLFVIVYNTASFMPANPIKSRYSNKKFIEIFLVFIFILFSYPQVISQKVLLLIMQHIIGVYYQLEYFIQFPLLTREYTTIYANIINTYAFACVLQTIRYSVSSFLDKNFLIYLTIVSTFLMALQQSYMTQQLSRIRAFDLKDQLKYPNLACLYFEELLFLSKNSLREKRMYLIVLGMLEFHQQKCRDQKCPCQVVEKFEDYGYDIPLNEAKLLNTPIGLYLYNLSKDHGQFVIWVMKFVDYHIRDLIHQLEKTHIENNQIYQDVSMRFWFFCIRTQKNVIKALFSLKANSKKFVNKSRFFQIIELATGRIIENSIKTKDKSMKYSYRQKDAEKARQFELFENMVASEAIKKNLKKFLQETLNQKQDMMQKLIDGYESFDDLFKSALDLLKNIEKLENLLRNEISYRKDNIEYLRLLSILKIRLLNDPISCKELDKKIIEINDRDKFQDENTVNSLNILKGNVVSMISGFSTAIASILAFSESSPSFFGYKKSEFETLSSLNDLIPECIAVWHDNYMIRLVETGVSKIIRRYRVAIAKNKEGFMFPINIYVNYFWHINYDFCFSALMLKLKTNSQFVLVDPKGIIKDMSANFYKFFSELYPRQIDINVLTGSNISLIIPKLQEVFDSYETSQSQNAKFEVNLPRKLNQFLKDYKSLQKNNQAFNNPTQVQSNSNRESENENSKVSITEFITQSSKNYGMHYLTFEAICSIKQENIPFYNGGALILYLIEIQSYTPINPYASTASQPMSSKPNLMNQQTLGDSMSSTQQIQIRGQKDKNGKKIDNDKKNDIKFELDGSNLNDDYIFSNIGAGGSATPFQFQNDGRVLEAPFIGVRKYDQEMQVQDMDQDLNNLDIMKINKIQQINHTHFLTTSQDDLQDFSPANYSIPQMKSNTIQLTENNEEQAKSNQNGQHLTIHQTIEKDTKTSSSSDPIAGINTPYNQLLQTGSMDQLQGNSFLIYTQNNFDLLNDTQLHLNQTLETNLMTPKNNQIPQASEINVTQSYNQNISIPSDSKQNKESKKINSQNLPANSTDKYKGATVNFNYNGIKKEGQINQIPEEILPFEGTSHHTEELSQRFKELSKKSGTIITFTNQLTKSDGEKEDDLNVSSSEEENVNKKGWEDDIHQQNSISSKGNRSTYNIVKQIHAMANEKRMPGFLMALYCSYTTQWALFILLSLITFINIYNQLQNYKVVINDLQFSSSFMIPLSFISLSGNYIGLSNSNIITTSNSNNQNFFFSNLNQSFNITKQQMNNLTFDELIYSYQNFLLEQQIQLKLITSNIQFQNNIIMYETLSSIVEMSFEFIQNQNAIFENSTLLYTIQQNYDNLNSQFDNLDKLYAEELENVRSNLESINLQILIISILMLVIFSALIVPPFKKYRDQVLRILKTISRITEEEAINEILHIKQASKLLDSENEEYLITRFGELQQKEDEQDEMARQLESKHISTTNIKSMRKSQQKKEKPKTYSSVYLNDRVKSNKLSFWLVFIIIFVLFMCSCVFLSVYFVLRNFLDTFSKPIQDQLGFSRSIRYYGSMSFSKNMNLISQSIQQYKTLNQNYNNFYAMDQNILNKMQDDGVSIASSFLLGEFLQMGINSSQTNELKNFLQSINNGNTCQLFSSILNPVEMNVCLTASNGLINIGLKNAITQSINQVSDFTNWSNKISYQYLMTQTYVQEIQVQELVMKMFINIMERIGKDNCKIIDNYAYTILLIYLLGGILITILFLAISVYSLLNTLKNFTYLRMAIYLIPFKRLSEDSNTRFLLKKFMEFQSNCLC</sequence>
<dbReference type="RefSeq" id="XP_001032349.2">
    <property type="nucleotide sequence ID" value="XM_001032349.2"/>
</dbReference>
<dbReference type="HOGENOM" id="CLU_235803_0_0_1"/>
<dbReference type="Proteomes" id="UP000009168">
    <property type="component" value="Unassembled WGS sequence"/>
</dbReference>
<dbReference type="EMBL" id="GG662588">
    <property type="protein sequence ID" value="EAR84686.2"/>
    <property type="molecule type" value="Genomic_DNA"/>
</dbReference>
<feature type="compositionally biased region" description="Polar residues" evidence="1">
    <location>
        <begin position="1322"/>
        <end position="1332"/>
    </location>
</feature>
<dbReference type="STRING" id="312017.Q22HL5"/>
<keyword evidence="2" id="KW-1133">Transmembrane helix</keyword>